<evidence type="ECO:0000313" key="2">
    <source>
        <dbReference type="EMBL" id="TWB39649.1"/>
    </source>
</evidence>
<protein>
    <submittedName>
        <fullName evidence="2">Uncharacterized protein</fullName>
    </submittedName>
</protein>
<proteinExistence type="predicted"/>
<evidence type="ECO:0000256" key="1">
    <source>
        <dbReference type="SAM" id="MobiDB-lite"/>
    </source>
</evidence>
<gene>
    <name evidence="2" type="ORF">FBZ90_110113</name>
</gene>
<evidence type="ECO:0000313" key="3">
    <source>
        <dbReference type="Proteomes" id="UP000315751"/>
    </source>
</evidence>
<dbReference type="AlphaFoldDB" id="A0A560H1F9"/>
<feature type="region of interest" description="Disordered" evidence="1">
    <location>
        <begin position="1"/>
        <end position="30"/>
    </location>
</feature>
<keyword evidence="3" id="KW-1185">Reference proteome</keyword>
<name>A0A560H1F9_9PROT</name>
<reference evidence="2 3" key="1">
    <citation type="submission" date="2019-06" db="EMBL/GenBank/DDBJ databases">
        <title>Genomic Encyclopedia of Type Strains, Phase IV (KMG-V): Genome sequencing to study the core and pangenomes of soil and plant-associated prokaryotes.</title>
        <authorList>
            <person name="Whitman W."/>
        </authorList>
    </citation>
    <scope>NUCLEOTIDE SEQUENCE [LARGE SCALE GENOMIC DNA]</scope>
    <source>
        <strain evidence="2 3">BR 11622</strain>
    </source>
</reference>
<dbReference type="RefSeq" id="WP_145734081.1">
    <property type="nucleotide sequence ID" value="NZ_VITR01000010.1"/>
</dbReference>
<accession>A0A560H1F9</accession>
<organism evidence="2 3">
    <name type="scientific">Nitrospirillum amazonense</name>
    <dbReference type="NCBI Taxonomy" id="28077"/>
    <lineage>
        <taxon>Bacteria</taxon>
        <taxon>Pseudomonadati</taxon>
        <taxon>Pseudomonadota</taxon>
        <taxon>Alphaproteobacteria</taxon>
        <taxon>Rhodospirillales</taxon>
        <taxon>Azospirillaceae</taxon>
        <taxon>Nitrospirillum</taxon>
    </lineage>
</organism>
<dbReference type="Proteomes" id="UP000315751">
    <property type="component" value="Unassembled WGS sequence"/>
</dbReference>
<sequence length="78" mass="8630">MGSPLPPRGVNTRTLFIGLSQPPGGWNRDVATTPNGERLEEPYWPDHDRRLLTGHHLAIDCAHRHDLDAPMVGPMVGK</sequence>
<comment type="caution">
    <text evidence="2">The sequence shown here is derived from an EMBL/GenBank/DDBJ whole genome shotgun (WGS) entry which is preliminary data.</text>
</comment>
<dbReference type="EMBL" id="VITR01000010">
    <property type="protein sequence ID" value="TWB39649.1"/>
    <property type="molecule type" value="Genomic_DNA"/>
</dbReference>